<dbReference type="FunFam" id="1.10.510.10:FF:000095">
    <property type="entry name" value="protein STRUBBELIG-RECEPTOR FAMILY 8"/>
    <property type="match status" value="1"/>
</dbReference>
<dbReference type="GO" id="GO:0004672">
    <property type="term" value="F:protein kinase activity"/>
    <property type="evidence" value="ECO:0007669"/>
    <property type="project" value="InterPro"/>
</dbReference>
<dbReference type="Proteomes" id="UP000250321">
    <property type="component" value="Unassembled WGS sequence"/>
</dbReference>
<dbReference type="PROSITE" id="PS50011">
    <property type="entry name" value="PROTEIN_KINASE_DOM"/>
    <property type="match status" value="1"/>
</dbReference>
<evidence type="ECO:0000259" key="1">
    <source>
        <dbReference type="PROSITE" id="PS50011"/>
    </source>
</evidence>
<gene>
    <name evidence="2" type="ORF">Pyn_29168</name>
</gene>
<dbReference type="OrthoDB" id="310217at2759"/>
<dbReference type="PANTHER" id="PTHR47987">
    <property type="entry name" value="OS08G0249100 PROTEIN"/>
    <property type="match status" value="1"/>
</dbReference>
<dbReference type="GO" id="GO:0005524">
    <property type="term" value="F:ATP binding"/>
    <property type="evidence" value="ECO:0007669"/>
    <property type="project" value="InterPro"/>
</dbReference>
<protein>
    <submittedName>
        <fullName evidence="2">Inactive protein kinase</fullName>
    </submittedName>
</protein>
<evidence type="ECO:0000313" key="2">
    <source>
        <dbReference type="EMBL" id="PQQ05940.1"/>
    </source>
</evidence>
<comment type="caution">
    <text evidence="2">The sequence shown here is derived from an EMBL/GenBank/DDBJ whole genome shotgun (WGS) entry which is preliminary data.</text>
</comment>
<dbReference type="Gene3D" id="1.10.510.10">
    <property type="entry name" value="Transferase(Phosphotransferase) domain 1"/>
    <property type="match status" value="1"/>
</dbReference>
<keyword evidence="2" id="KW-0418">Kinase</keyword>
<name>A0A314YIP2_PRUYE</name>
<accession>A0A314YIP2</accession>
<reference evidence="2 3" key="1">
    <citation type="submission" date="2018-02" db="EMBL/GenBank/DDBJ databases">
        <title>Draft genome of wild Prunus yedoensis var. nudiflora.</title>
        <authorList>
            <person name="Baek S."/>
            <person name="Kim J.-H."/>
            <person name="Choi K."/>
            <person name="Kim G.-B."/>
            <person name="Cho A."/>
            <person name="Jang H."/>
            <person name="Shin C.-H."/>
            <person name="Yu H.-J."/>
            <person name="Mun J.-H."/>
        </authorList>
    </citation>
    <scope>NUCLEOTIDE SEQUENCE [LARGE SCALE GENOMIC DNA]</scope>
    <source>
        <strain evidence="3">cv. Jeju island</strain>
        <tissue evidence="2">Leaf</tissue>
    </source>
</reference>
<organism evidence="2 3">
    <name type="scientific">Prunus yedoensis var. nudiflora</name>
    <dbReference type="NCBI Taxonomy" id="2094558"/>
    <lineage>
        <taxon>Eukaryota</taxon>
        <taxon>Viridiplantae</taxon>
        <taxon>Streptophyta</taxon>
        <taxon>Embryophyta</taxon>
        <taxon>Tracheophyta</taxon>
        <taxon>Spermatophyta</taxon>
        <taxon>Magnoliopsida</taxon>
        <taxon>eudicotyledons</taxon>
        <taxon>Gunneridae</taxon>
        <taxon>Pentapetalae</taxon>
        <taxon>rosids</taxon>
        <taxon>fabids</taxon>
        <taxon>Rosales</taxon>
        <taxon>Rosaceae</taxon>
        <taxon>Amygdaloideae</taxon>
        <taxon>Amygdaleae</taxon>
        <taxon>Prunus</taxon>
    </lineage>
</organism>
<dbReference type="SUPFAM" id="SSF56112">
    <property type="entry name" value="Protein kinase-like (PK-like)"/>
    <property type="match status" value="1"/>
</dbReference>
<proteinExistence type="predicted"/>
<sequence>MRPHTTDDTDTIEHKLFYSLSKPVPHPGNGNSEHSSIACRSDSVSVGALESSDMLNTNLMTSSTFKLRDYSPLLDLASSSKQENSDDNAAVLEWHQRHAIAIGTAKGLRFLHEECRGGPIIHRDMRPSNILLTHDYVPMLGDFGLAKWKISDDPVQTRILGTFGYLAPEYAENGIVSVRTDVYSFGMVLLQLISGRKIIDSKRKEKDESLRQWAEPIIRRLALHELIDRRIGDSYDTYEVYLMAKAAYLCVRRSPEMRPSMGEVVRILEGENDHFHHLGEHFVPHYTK</sequence>
<keyword evidence="3" id="KW-1185">Reference proteome</keyword>
<dbReference type="InterPro" id="IPR000719">
    <property type="entry name" value="Prot_kinase_dom"/>
</dbReference>
<evidence type="ECO:0000313" key="3">
    <source>
        <dbReference type="Proteomes" id="UP000250321"/>
    </source>
</evidence>
<dbReference type="Pfam" id="PF00069">
    <property type="entry name" value="Pkinase"/>
    <property type="match status" value="1"/>
</dbReference>
<feature type="domain" description="Protein kinase" evidence="1">
    <location>
        <begin position="1"/>
        <end position="275"/>
    </location>
</feature>
<keyword evidence="2" id="KW-0808">Transferase</keyword>
<dbReference type="InterPro" id="IPR008266">
    <property type="entry name" value="Tyr_kinase_AS"/>
</dbReference>
<dbReference type="InterPro" id="IPR046958">
    <property type="entry name" value="RBK1/2/STUNTED"/>
</dbReference>
<dbReference type="EMBL" id="PJQY01001029">
    <property type="protein sequence ID" value="PQQ05940.1"/>
    <property type="molecule type" value="Genomic_DNA"/>
</dbReference>
<dbReference type="PANTHER" id="PTHR47987:SF20">
    <property type="entry name" value="OS04G0654600 PROTEIN"/>
    <property type="match status" value="1"/>
</dbReference>
<dbReference type="InterPro" id="IPR011009">
    <property type="entry name" value="Kinase-like_dom_sf"/>
</dbReference>
<dbReference type="AlphaFoldDB" id="A0A314YIP2"/>
<dbReference type="PROSITE" id="PS00109">
    <property type="entry name" value="PROTEIN_KINASE_TYR"/>
    <property type="match status" value="1"/>
</dbReference>